<reference evidence="8" key="1">
    <citation type="submission" date="2017-02" db="EMBL/GenBank/DDBJ databases">
        <authorList>
            <person name="Varghese N."/>
            <person name="Submissions S."/>
        </authorList>
    </citation>
    <scope>NUCLEOTIDE SEQUENCE [LARGE SCALE GENOMIC DNA]</scope>
    <source>
        <strain evidence="8">ATCC 27094</strain>
    </source>
</reference>
<evidence type="ECO:0000256" key="2">
    <source>
        <dbReference type="ARBA" id="ARBA00022692"/>
    </source>
</evidence>
<dbReference type="PROSITE" id="PS50801">
    <property type="entry name" value="STAS"/>
    <property type="match status" value="1"/>
</dbReference>
<dbReference type="InterPro" id="IPR011547">
    <property type="entry name" value="SLC26A/SulP_dom"/>
</dbReference>
<evidence type="ECO:0000313" key="8">
    <source>
        <dbReference type="Proteomes" id="UP000190092"/>
    </source>
</evidence>
<dbReference type="InterPro" id="IPR036513">
    <property type="entry name" value="STAS_dom_sf"/>
</dbReference>
<evidence type="ECO:0000256" key="3">
    <source>
        <dbReference type="ARBA" id="ARBA00022989"/>
    </source>
</evidence>
<dbReference type="GO" id="GO:0055085">
    <property type="term" value="P:transmembrane transport"/>
    <property type="evidence" value="ECO:0007669"/>
    <property type="project" value="InterPro"/>
</dbReference>
<evidence type="ECO:0000259" key="6">
    <source>
        <dbReference type="PROSITE" id="PS50801"/>
    </source>
</evidence>
<name>A0A1T4T0T8_9HYPH</name>
<dbReference type="PANTHER" id="PTHR11814">
    <property type="entry name" value="SULFATE TRANSPORTER"/>
    <property type="match status" value="1"/>
</dbReference>
<keyword evidence="2 5" id="KW-0812">Transmembrane</keyword>
<feature type="transmembrane region" description="Helical" evidence="5">
    <location>
        <begin position="382"/>
        <end position="410"/>
    </location>
</feature>
<protein>
    <submittedName>
        <fullName evidence="7">Sulfate permease, MFS superfamily</fullName>
    </submittedName>
</protein>
<keyword evidence="8" id="KW-1185">Reference proteome</keyword>
<dbReference type="Gene3D" id="3.30.750.24">
    <property type="entry name" value="STAS domain"/>
    <property type="match status" value="1"/>
</dbReference>
<feature type="domain" description="STAS" evidence="6">
    <location>
        <begin position="437"/>
        <end position="552"/>
    </location>
</feature>
<dbReference type="Pfam" id="PF01740">
    <property type="entry name" value="STAS"/>
    <property type="match status" value="1"/>
</dbReference>
<keyword evidence="4 5" id="KW-0472">Membrane</keyword>
<accession>A0A1T4T0T8</accession>
<dbReference type="OrthoDB" id="9769739at2"/>
<dbReference type="Pfam" id="PF00916">
    <property type="entry name" value="Sulfate_transp"/>
    <property type="match status" value="1"/>
</dbReference>
<dbReference type="InterPro" id="IPR002645">
    <property type="entry name" value="STAS_dom"/>
</dbReference>
<sequence length="554" mass="56484">MAASHLPTKPSVPRRTIASGLLGDALAGVTLAAITIPEQMATAKLGGFEPQIGFYAFIGATVGFALLGANRILTAGADSTITPIFTASLALLATSGTASLASASVTLALLLAAALIAAGILRLGWIADLLSTPIVTGFLAGIAAHIVVSQLPDALGVPSQAGNIFDQLHGLSAHIADINPWSVAIAAVVLATALATEVINPRLPGALIAVAVATLAAQFFSLDAKGVAVLGHLPAGLPEPVVPAWDLDSLRQLVPLALILALVVMMQTAAVTRSFADSNGEPTDVNRDFIGVGAANLCAALLGAFPVNASPPRTAVVRAAGGTSQLGAMISAGLVAALALGGGGLMRDVPEAALAGVLLFVAVRIVRVPVINAVARQAPVEFALILLTAIAVIALPIPTGVAIGIGLSLLHGVWISTQTRVSEFKNVPGTTIWWPENGVTGESTPGVLVVGFQAPLLFANAETFRRGIHDIIAARQPLSLVVLEGGAIADIDYTAAQALRSVMEECRARHIQFAIARLVSVRAQAALQQFGILSELGPDKVFHSVAEAISALQK</sequence>
<dbReference type="STRING" id="225324.SAMN02745126_05457"/>
<feature type="transmembrane region" description="Helical" evidence="5">
    <location>
        <begin position="288"/>
        <end position="306"/>
    </location>
</feature>
<feature type="transmembrane region" description="Helical" evidence="5">
    <location>
        <begin position="206"/>
        <end position="233"/>
    </location>
</feature>
<feature type="transmembrane region" description="Helical" evidence="5">
    <location>
        <begin position="352"/>
        <end position="370"/>
    </location>
</feature>
<feature type="transmembrane region" description="Helical" evidence="5">
    <location>
        <begin position="134"/>
        <end position="151"/>
    </location>
</feature>
<evidence type="ECO:0000256" key="4">
    <source>
        <dbReference type="ARBA" id="ARBA00023136"/>
    </source>
</evidence>
<dbReference type="EMBL" id="FUWJ01000011">
    <property type="protein sequence ID" value="SKA34027.1"/>
    <property type="molecule type" value="Genomic_DNA"/>
</dbReference>
<feature type="transmembrane region" description="Helical" evidence="5">
    <location>
        <begin position="326"/>
        <end position="345"/>
    </location>
</feature>
<feature type="transmembrane region" description="Helical" evidence="5">
    <location>
        <begin position="52"/>
        <end position="69"/>
    </location>
</feature>
<dbReference type="CDD" id="cd07042">
    <property type="entry name" value="STAS_SulP_like_sulfate_transporter"/>
    <property type="match status" value="1"/>
</dbReference>
<feature type="transmembrane region" description="Helical" evidence="5">
    <location>
        <begin position="253"/>
        <end position="276"/>
    </location>
</feature>
<dbReference type="Proteomes" id="UP000190092">
    <property type="component" value="Unassembled WGS sequence"/>
</dbReference>
<evidence type="ECO:0000256" key="5">
    <source>
        <dbReference type="SAM" id="Phobius"/>
    </source>
</evidence>
<evidence type="ECO:0000256" key="1">
    <source>
        <dbReference type="ARBA" id="ARBA00004141"/>
    </source>
</evidence>
<proteinExistence type="predicted"/>
<organism evidence="7 8">
    <name type="scientific">Enhydrobacter aerosaccus</name>
    <dbReference type="NCBI Taxonomy" id="225324"/>
    <lineage>
        <taxon>Bacteria</taxon>
        <taxon>Pseudomonadati</taxon>
        <taxon>Pseudomonadota</taxon>
        <taxon>Alphaproteobacteria</taxon>
        <taxon>Hyphomicrobiales</taxon>
        <taxon>Enhydrobacter</taxon>
    </lineage>
</organism>
<gene>
    <name evidence="7" type="ORF">SAMN02745126_05457</name>
</gene>
<feature type="transmembrane region" description="Helical" evidence="5">
    <location>
        <begin position="21"/>
        <end position="40"/>
    </location>
</feature>
<feature type="transmembrane region" description="Helical" evidence="5">
    <location>
        <begin position="181"/>
        <end position="199"/>
    </location>
</feature>
<dbReference type="SUPFAM" id="SSF52091">
    <property type="entry name" value="SpoIIaa-like"/>
    <property type="match status" value="1"/>
</dbReference>
<dbReference type="AlphaFoldDB" id="A0A1T4T0T8"/>
<comment type="subcellular location">
    <subcellularLocation>
        <location evidence="1">Membrane</location>
        <topology evidence="1">Multi-pass membrane protein</topology>
    </subcellularLocation>
</comment>
<dbReference type="GO" id="GO:0016020">
    <property type="term" value="C:membrane"/>
    <property type="evidence" value="ECO:0007669"/>
    <property type="project" value="UniProtKB-SubCell"/>
</dbReference>
<evidence type="ECO:0000313" key="7">
    <source>
        <dbReference type="EMBL" id="SKA34027.1"/>
    </source>
</evidence>
<dbReference type="InterPro" id="IPR001902">
    <property type="entry name" value="SLC26A/SulP_fam"/>
</dbReference>
<keyword evidence="3 5" id="KW-1133">Transmembrane helix</keyword>
<dbReference type="RefSeq" id="WP_085937186.1">
    <property type="nucleotide sequence ID" value="NZ_FUWJ01000011.1"/>
</dbReference>
<feature type="transmembrane region" description="Helical" evidence="5">
    <location>
        <begin position="107"/>
        <end position="127"/>
    </location>
</feature>
<feature type="transmembrane region" description="Helical" evidence="5">
    <location>
        <begin position="81"/>
        <end position="101"/>
    </location>
</feature>